<dbReference type="Proteomes" id="UP001246858">
    <property type="component" value="Unassembled WGS sequence"/>
</dbReference>
<protein>
    <submittedName>
        <fullName evidence="1">AcrR family transcriptional regulator</fullName>
    </submittedName>
</protein>
<organism evidence="1 2">
    <name type="scientific">Pedobacter africanus</name>
    <dbReference type="NCBI Taxonomy" id="151894"/>
    <lineage>
        <taxon>Bacteria</taxon>
        <taxon>Pseudomonadati</taxon>
        <taxon>Bacteroidota</taxon>
        <taxon>Sphingobacteriia</taxon>
        <taxon>Sphingobacteriales</taxon>
        <taxon>Sphingobacteriaceae</taxon>
        <taxon>Pedobacter</taxon>
    </lineage>
</organism>
<evidence type="ECO:0000313" key="1">
    <source>
        <dbReference type="EMBL" id="MDR6786057.1"/>
    </source>
</evidence>
<dbReference type="EMBL" id="JAVDTF010000005">
    <property type="protein sequence ID" value="MDR6786057.1"/>
    <property type="molecule type" value="Genomic_DNA"/>
</dbReference>
<sequence>MTKHINYNAESPYRNRDKEKTKAIFLKAVGTVLKAKGFEALGVNEISREAGHDKKLIAYHFGCYQNMIDEYLRDKKIWAALFQQVFLLKDDPSRIDLEIFLKHVYYNLIDQLKEDLEMRQLLLWNLSKPIKSMSNLNQEWENQINHFILKAKPKEERELRALLALLYGGICTSFFAATTGFSISPFGQLNFNDEDDLGEFTLAVGFPPPGLRRGAEGGVVLELSHLCVY</sequence>
<proteinExistence type="predicted"/>
<comment type="caution">
    <text evidence="1">The sequence shown here is derived from an EMBL/GenBank/DDBJ whole genome shotgun (WGS) entry which is preliminary data.</text>
</comment>
<reference evidence="1" key="1">
    <citation type="submission" date="2023-07" db="EMBL/GenBank/DDBJ databases">
        <title>Sorghum-associated microbial communities from plants grown in Nebraska, USA.</title>
        <authorList>
            <person name="Schachtman D."/>
        </authorList>
    </citation>
    <scope>NUCLEOTIDE SEQUENCE</scope>
    <source>
        <strain evidence="1">2697</strain>
    </source>
</reference>
<keyword evidence="2" id="KW-1185">Reference proteome</keyword>
<evidence type="ECO:0000313" key="2">
    <source>
        <dbReference type="Proteomes" id="UP001246858"/>
    </source>
</evidence>
<accession>A0ACC6L3H2</accession>
<gene>
    <name evidence="1" type="ORF">J2X78_004649</name>
</gene>
<name>A0ACC6L3H2_9SPHI</name>